<sequence length="209" mass="24007">MFAYASEYPSVEFDAAYKKFFEEFYATSDTPDEHEKYIENFTKDAVLVMASKKAMGSDEILALRKGMWEKVASRKHKAIKIFPFGPGSDECMLYGTVQYGLKAGGESGLDWAARAHLVKDHGRVKMDFYQVYLVGTGVSERTILTRTRILALKVSSQADITVPDRQDNFLMLRVLLVFWYCFEVFVWCYCRTEADGANKYENLLFLVRN</sequence>
<dbReference type="STRING" id="105696.A0A1Y2MCR0"/>
<dbReference type="PANTHER" id="PTHR39401">
    <property type="entry name" value="SNOAL-LIKE DOMAIN-CONTAINING PROTEIN"/>
    <property type="match status" value="1"/>
</dbReference>
<evidence type="ECO:0000313" key="1">
    <source>
        <dbReference type="EMBL" id="OSS53914.1"/>
    </source>
</evidence>
<dbReference type="InterPro" id="IPR032710">
    <property type="entry name" value="NTF2-like_dom_sf"/>
</dbReference>
<proteinExistence type="predicted"/>
<dbReference type="OMA" id="GANKYEN"/>
<dbReference type="PANTHER" id="PTHR39401:SF1">
    <property type="entry name" value="SNOAL-LIKE DOMAIN-CONTAINING PROTEIN"/>
    <property type="match status" value="1"/>
</dbReference>
<evidence type="ECO:0008006" key="3">
    <source>
        <dbReference type="Google" id="ProtNLM"/>
    </source>
</evidence>
<gene>
    <name evidence="1" type="ORF">B5807_01173</name>
</gene>
<dbReference type="EMBL" id="KZ107838">
    <property type="protein sequence ID" value="OSS53914.1"/>
    <property type="molecule type" value="Genomic_DNA"/>
</dbReference>
<accession>A0A1Y2MCR0</accession>
<keyword evidence="2" id="KW-1185">Reference proteome</keyword>
<protein>
    <recommendedName>
        <fullName evidence="3">SnoaL-like domain-containing protein</fullName>
    </recommendedName>
</protein>
<name>A0A1Y2MCR0_EPING</name>
<dbReference type="SUPFAM" id="SSF54427">
    <property type="entry name" value="NTF2-like"/>
    <property type="match status" value="1"/>
</dbReference>
<dbReference type="InParanoid" id="A0A1Y2MCR0"/>
<dbReference type="Proteomes" id="UP000193240">
    <property type="component" value="Unassembled WGS sequence"/>
</dbReference>
<evidence type="ECO:0000313" key="2">
    <source>
        <dbReference type="Proteomes" id="UP000193240"/>
    </source>
</evidence>
<reference evidence="1 2" key="1">
    <citation type="journal article" date="2017" name="Genome Announc.">
        <title>Genome sequence of the saprophytic ascomycete Epicoccum nigrum ICMP 19927 strain isolated from New Zealand.</title>
        <authorList>
            <person name="Fokin M."/>
            <person name="Fleetwood D."/>
            <person name="Weir B.S."/>
            <person name="Villas-Boas S.G."/>
        </authorList>
    </citation>
    <scope>NUCLEOTIDE SEQUENCE [LARGE SCALE GENOMIC DNA]</scope>
    <source>
        <strain evidence="1 2">ICMP 19927</strain>
    </source>
</reference>
<dbReference type="AlphaFoldDB" id="A0A1Y2MCR0"/>
<organism evidence="1 2">
    <name type="scientific">Epicoccum nigrum</name>
    <name type="common">Soil fungus</name>
    <name type="synonym">Epicoccum purpurascens</name>
    <dbReference type="NCBI Taxonomy" id="105696"/>
    <lineage>
        <taxon>Eukaryota</taxon>
        <taxon>Fungi</taxon>
        <taxon>Dikarya</taxon>
        <taxon>Ascomycota</taxon>
        <taxon>Pezizomycotina</taxon>
        <taxon>Dothideomycetes</taxon>
        <taxon>Pleosporomycetidae</taxon>
        <taxon>Pleosporales</taxon>
        <taxon>Pleosporineae</taxon>
        <taxon>Didymellaceae</taxon>
        <taxon>Epicoccum</taxon>
    </lineage>
</organism>